<dbReference type="EMBL" id="GG662612">
    <property type="protein sequence ID" value="EAS00643.2"/>
    <property type="molecule type" value="Genomic_DNA"/>
</dbReference>
<dbReference type="InParanoid" id="I7M2K7"/>
<dbReference type="GeneID" id="7825745"/>
<proteinExistence type="predicted"/>
<name>I7M2K7_TETTS</name>
<dbReference type="Proteomes" id="UP000009168">
    <property type="component" value="Unassembled WGS sequence"/>
</dbReference>
<dbReference type="KEGG" id="tet:TTHERM_00411940"/>
<organism evidence="1 2">
    <name type="scientific">Tetrahymena thermophila (strain SB210)</name>
    <dbReference type="NCBI Taxonomy" id="312017"/>
    <lineage>
        <taxon>Eukaryota</taxon>
        <taxon>Sar</taxon>
        <taxon>Alveolata</taxon>
        <taxon>Ciliophora</taxon>
        <taxon>Intramacronucleata</taxon>
        <taxon>Oligohymenophorea</taxon>
        <taxon>Hymenostomatida</taxon>
        <taxon>Tetrahymenina</taxon>
        <taxon>Tetrahymenidae</taxon>
        <taxon>Tetrahymena</taxon>
    </lineage>
</organism>
<protein>
    <submittedName>
        <fullName evidence="1">Uncharacterized protein</fullName>
    </submittedName>
</protein>
<evidence type="ECO:0000313" key="2">
    <source>
        <dbReference type="Proteomes" id="UP000009168"/>
    </source>
</evidence>
<dbReference type="AlphaFoldDB" id="I7M2K7"/>
<gene>
    <name evidence="1" type="ORF">TTHERM_00411940</name>
</gene>
<accession>I7M2K7</accession>
<keyword evidence="2" id="KW-1185">Reference proteome</keyword>
<dbReference type="RefSeq" id="XP_001020888.2">
    <property type="nucleotide sequence ID" value="XM_001020888.3"/>
</dbReference>
<reference evidence="2" key="1">
    <citation type="journal article" date="2006" name="PLoS Biol.">
        <title>Macronuclear genome sequence of the ciliate Tetrahymena thermophila, a model eukaryote.</title>
        <authorList>
            <person name="Eisen J.A."/>
            <person name="Coyne R.S."/>
            <person name="Wu M."/>
            <person name="Wu D."/>
            <person name="Thiagarajan M."/>
            <person name="Wortman J.R."/>
            <person name="Badger J.H."/>
            <person name="Ren Q."/>
            <person name="Amedeo P."/>
            <person name="Jones K.M."/>
            <person name="Tallon L.J."/>
            <person name="Delcher A.L."/>
            <person name="Salzberg S.L."/>
            <person name="Silva J.C."/>
            <person name="Haas B.J."/>
            <person name="Majoros W.H."/>
            <person name="Farzad M."/>
            <person name="Carlton J.M."/>
            <person name="Smith R.K. Jr."/>
            <person name="Garg J."/>
            <person name="Pearlman R.E."/>
            <person name="Karrer K.M."/>
            <person name="Sun L."/>
            <person name="Manning G."/>
            <person name="Elde N.C."/>
            <person name="Turkewitz A.P."/>
            <person name="Asai D.J."/>
            <person name="Wilkes D.E."/>
            <person name="Wang Y."/>
            <person name="Cai H."/>
            <person name="Collins K."/>
            <person name="Stewart B.A."/>
            <person name="Lee S.R."/>
            <person name="Wilamowska K."/>
            <person name="Weinberg Z."/>
            <person name="Ruzzo W.L."/>
            <person name="Wloga D."/>
            <person name="Gaertig J."/>
            <person name="Frankel J."/>
            <person name="Tsao C.-C."/>
            <person name="Gorovsky M.A."/>
            <person name="Keeling P.J."/>
            <person name="Waller R.F."/>
            <person name="Patron N.J."/>
            <person name="Cherry J.M."/>
            <person name="Stover N.A."/>
            <person name="Krieger C.J."/>
            <person name="del Toro C."/>
            <person name="Ryder H.F."/>
            <person name="Williamson S.C."/>
            <person name="Barbeau R.A."/>
            <person name="Hamilton E.P."/>
            <person name="Orias E."/>
        </authorList>
    </citation>
    <scope>NUCLEOTIDE SEQUENCE [LARGE SCALE GENOMIC DNA]</scope>
    <source>
        <strain evidence="2">SB210</strain>
    </source>
</reference>
<evidence type="ECO:0000313" key="1">
    <source>
        <dbReference type="EMBL" id="EAS00643.2"/>
    </source>
</evidence>
<sequence>MDKKQKANSGRKPNIFGSLSGFFCQCSGEERITIVDESEYQMKARALSSDISTSTASQLFREMEEELLVKRDPYDYTPCLIAKPNHWHPVSEYEISQDKKNMNIYSWGRYHAFLGQGKNIGQKAIGFFEPSINLESEKPITLSFRFNQFSKVSGVGISYESLTEGISYNIGTVNKRRNQWIQANMLNPENEHPNQQKINNLNLRHGGFYIINEIGQDKSTFICNDRIEFVPITWKEKDHIIMAFNPKKNSLNIQVINHQNFECKSFDLQVDIQSMLQQEEKQKDQPVHFSFILDQLGDALELLGDPEANHVKQKTPPQTKPINYYDLSQKYYLDQGCCSTRIKFENKSMDCVLLYSDNYYLFNHCYEEEKNCYMFAYFKPCIPFPSEKLYIKRVAFLIENLGVGELFLGITREAYAIHNADIDTPKPEEDWLGRRVLFRSSGKELGPPQNPIIKYSNSFSNGQLVIIEYNPFTDCLTMINQQNVKSVINNLYADFTEKEFQDKQNRYCFCVGGASNFRVCLYNDYFDDIEESLKQ</sequence>